<name>A0A818ILD2_9BILA</name>
<comment type="caution">
    <text evidence="1">The sequence shown here is derived from an EMBL/GenBank/DDBJ whole genome shotgun (WGS) entry which is preliminary data.</text>
</comment>
<dbReference type="EMBL" id="CAJNYV010003034">
    <property type="protein sequence ID" value="CAF3526357.1"/>
    <property type="molecule type" value="Genomic_DNA"/>
</dbReference>
<dbReference type="Proteomes" id="UP000663865">
    <property type="component" value="Unassembled WGS sequence"/>
</dbReference>
<organism evidence="1 2">
    <name type="scientific">Rotaria socialis</name>
    <dbReference type="NCBI Taxonomy" id="392032"/>
    <lineage>
        <taxon>Eukaryota</taxon>
        <taxon>Metazoa</taxon>
        <taxon>Spiralia</taxon>
        <taxon>Gnathifera</taxon>
        <taxon>Rotifera</taxon>
        <taxon>Eurotatoria</taxon>
        <taxon>Bdelloidea</taxon>
        <taxon>Philodinida</taxon>
        <taxon>Philodinidae</taxon>
        <taxon>Rotaria</taxon>
    </lineage>
</organism>
<dbReference type="AlphaFoldDB" id="A0A818ILD2"/>
<protein>
    <submittedName>
        <fullName evidence="1">Uncharacterized protein</fullName>
    </submittedName>
</protein>
<gene>
    <name evidence="1" type="ORF">KIK155_LOCUS17209</name>
</gene>
<evidence type="ECO:0000313" key="1">
    <source>
        <dbReference type="EMBL" id="CAF3526357.1"/>
    </source>
</evidence>
<proteinExistence type="predicted"/>
<accession>A0A818ILD2</accession>
<reference evidence="1" key="1">
    <citation type="submission" date="2021-02" db="EMBL/GenBank/DDBJ databases">
        <authorList>
            <person name="Nowell W R."/>
        </authorList>
    </citation>
    <scope>NUCLEOTIDE SEQUENCE</scope>
</reference>
<sequence>MLPWLSDINEYSPRHTVSNLNIKNVATPIRMKGSGDRGRIAKKTGNELVMNVVSQVLISLEEPANLDKDDASFSSFLILKSSDNESDVDLLKITGTRDKANLYVRTLIQVMYTMEELAALQPTDTYSDNRYKLIQEALCSKFKLSDDQLEQIFNEWLREVFLAKRRVAVAKIKPMKHNE</sequence>
<evidence type="ECO:0000313" key="2">
    <source>
        <dbReference type="Proteomes" id="UP000663865"/>
    </source>
</evidence>